<sequence length="174" mass="18849">MSSTNLSIALLRGVNVGGVTVKSQALADVFRGLGFSDVKTVLASGNVLFSGSGSRTEQTTAIEKALSAEFGYTARVILTDQAAVRQIVEAYPFDEIDDRQPYVVFVSEPGDIRSLADQAVDLDESIERVRAGDGVLYWEVKKGLSTDSTFSKRTAKSTPVLTTTRNLRTLRKLL</sequence>
<dbReference type="OrthoDB" id="9806494at2"/>
<protein>
    <submittedName>
        <fullName evidence="1">DUF1697 domain-containing protein</fullName>
    </submittedName>
</protein>
<evidence type="ECO:0000313" key="1">
    <source>
        <dbReference type="EMBL" id="RLP71921.1"/>
    </source>
</evidence>
<comment type="caution">
    <text evidence="1">The sequence shown here is derived from an EMBL/GenBank/DDBJ whole genome shotgun (WGS) entry which is preliminary data.</text>
</comment>
<dbReference type="Gene3D" id="3.30.70.1260">
    <property type="entry name" value="bacterial protein sp0830 like"/>
    <property type="match status" value="1"/>
</dbReference>
<gene>
    <name evidence="1" type="ORF">D9V29_05650</name>
</gene>
<dbReference type="Gene3D" id="3.30.70.1280">
    <property type="entry name" value="SP0830-like domains"/>
    <property type="match status" value="1"/>
</dbReference>
<dbReference type="Pfam" id="PF08002">
    <property type="entry name" value="DUF1697"/>
    <property type="match status" value="1"/>
</dbReference>
<name>A0A3L6ZWG6_9MICO</name>
<dbReference type="PANTHER" id="PTHR36439">
    <property type="entry name" value="BLL4334 PROTEIN"/>
    <property type="match status" value="1"/>
</dbReference>
<accession>A0A3L6ZWG6</accession>
<dbReference type="PANTHER" id="PTHR36439:SF1">
    <property type="entry name" value="DUF1697 DOMAIN-CONTAINING PROTEIN"/>
    <property type="match status" value="1"/>
</dbReference>
<dbReference type="RefSeq" id="WP_121672368.1">
    <property type="nucleotide sequence ID" value="NZ_BMXM01000005.1"/>
</dbReference>
<dbReference type="EMBL" id="RCUV01000006">
    <property type="protein sequence ID" value="RLP71921.1"/>
    <property type="molecule type" value="Genomic_DNA"/>
</dbReference>
<dbReference type="InterPro" id="IPR012545">
    <property type="entry name" value="DUF1697"/>
</dbReference>
<organism evidence="1 2">
    <name type="scientific">Mycetocola manganoxydans</name>
    <dbReference type="NCBI Taxonomy" id="699879"/>
    <lineage>
        <taxon>Bacteria</taxon>
        <taxon>Bacillati</taxon>
        <taxon>Actinomycetota</taxon>
        <taxon>Actinomycetes</taxon>
        <taxon>Micrococcales</taxon>
        <taxon>Microbacteriaceae</taxon>
        <taxon>Mycetocola</taxon>
    </lineage>
</organism>
<dbReference type="AlphaFoldDB" id="A0A3L6ZWG6"/>
<evidence type="ECO:0000313" key="2">
    <source>
        <dbReference type="Proteomes" id="UP000270299"/>
    </source>
</evidence>
<dbReference type="SUPFAM" id="SSF160379">
    <property type="entry name" value="SP0830-like"/>
    <property type="match status" value="1"/>
</dbReference>
<proteinExistence type="predicted"/>
<keyword evidence="2" id="KW-1185">Reference proteome</keyword>
<reference evidence="1 2" key="1">
    <citation type="submission" date="2018-10" db="EMBL/GenBank/DDBJ databases">
        <authorList>
            <person name="Li J."/>
        </authorList>
    </citation>
    <scope>NUCLEOTIDE SEQUENCE [LARGE SCALE GENOMIC DNA]</scope>
    <source>
        <strain evidence="1 2">CCTCC AB209002</strain>
    </source>
</reference>
<dbReference type="PIRSF" id="PIRSF008502">
    <property type="entry name" value="UCP008502"/>
    <property type="match status" value="1"/>
</dbReference>
<dbReference type="Proteomes" id="UP000270299">
    <property type="component" value="Unassembled WGS sequence"/>
</dbReference>